<dbReference type="NCBIfam" id="TIGR00589">
    <property type="entry name" value="ogt"/>
    <property type="match status" value="1"/>
</dbReference>
<dbReference type="SUPFAM" id="SSF53155">
    <property type="entry name" value="Methylated DNA-protein cysteine methyltransferase domain"/>
    <property type="match status" value="1"/>
</dbReference>
<dbReference type="GO" id="GO:0032259">
    <property type="term" value="P:methylation"/>
    <property type="evidence" value="ECO:0007669"/>
    <property type="project" value="UniProtKB-KW"/>
</dbReference>
<proteinExistence type="inferred from homology"/>
<evidence type="ECO:0000256" key="5">
    <source>
        <dbReference type="ARBA" id="ARBA00022679"/>
    </source>
</evidence>
<dbReference type="OrthoDB" id="9802228at2"/>
<dbReference type="PANTHER" id="PTHR10815:SF12">
    <property type="entry name" value="METHYLATED-DNA--PROTEIN-CYSTEINE METHYLTRANSFERASE, INDUCIBLE"/>
    <property type="match status" value="1"/>
</dbReference>
<evidence type="ECO:0000256" key="8">
    <source>
        <dbReference type="ARBA" id="ARBA00049348"/>
    </source>
</evidence>
<dbReference type="FunFam" id="1.10.10.10:FF:000214">
    <property type="entry name" value="Methylated-DNA--protein-cysteine methyltransferase"/>
    <property type="match status" value="1"/>
</dbReference>
<keyword evidence="4 10" id="KW-0489">Methyltransferase</keyword>
<dbReference type="CDD" id="cd06445">
    <property type="entry name" value="ATase"/>
    <property type="match status" value="1"/>
</dbReference>
<comment type="catalytic activity">
    <reaction evidence="8">
        <text>a 6-O-methyl-2'-deoxyguanosine in DNA + L-cysteinyl-[protein] = S-methyl-L-cysteinyl-[protein] + a 2'-deoxyguanosine in DNA</text>
        <dbReference type="Rhea" id="RHEA:24000"/>
        <dbReference type="Rhea" id="RHEA-COMP:10131"/>
        <dbReference type="Rhea" id="RHEA-COMP:10132"/>
        <dbReference type="Rhea" id="RHEA-COMP:11367"/>
        <dbReference type="Rhea" id="RHEA-COMP:11368"/>
        <dbReference type="ChEBI" id="CHEBI:29950"/>
        <dbReference type="ChEBI" id="CHEBI:82612"/>
        <dbReference type="ChEBI" id="CHEBI:85445"/>
        <dbReference type="ChEBI" id="CHEBI:85448"/>
        <dbReference type="EC" id="2.1.1.63"/>
    </reaction>
</comment>
<accession>A0A511AZZ7</accession>
<evidence type="ECO:0000259" key="9">
    <source>
        <dbReference type="Pfam" id="PF01035"/>
    </source>
</evidence>
<evidence type="ECO:0000256" key="2">
    <source>
        <dbReference type="ARBA" id="ARBA00008711"/>
    </source>
</evidence>
<organism evidence="10 11">
    <name type="scientific">Alkalibacterium kapii</name>
    <dbReference type="NCBI Taxonomy" id="426704"/>
    <lineage>
        <taxon>Bacteria</taxon>
        <taxon>Bacillati</taxon>
        <taxon>Bacillota</taxon>
        <taxon>Bacilli</taxon>
        <taxon>Lactobacillales</taxon>
        <taxon>Carnobacteriaceae</taxon>
        <taxon>Alkalibacterium</taxon>
    </lineage>
</organism>
<dbReference type="RefSeq" id="WP_146923976.1">
    <property type="nucleotide sequence ID" value="NZ_BJUY01000006.1"/>
</dbReference>
<comment type="similarity">
    <text evidence="2">Belongs to the MGMT family.</text>
</comment>
<dbReference type="EMBL" id="BJUY01000006">
    <property type="protein sequence ID" value="GEK91157.1"/>
    <property type="molecule type" value="Genomic_DNA"/>
</dbReference>
<keyword evidence="6" id="KW-0227">DNA damage</keyword>
<comment type="caution">
    <text evidence="10">The sequence shown here is derived from an EMBL/GenBank/DDBJ whole genome shotgun (WGS) entry which is preliminary data.</text>
</comment>
<keyword evidence="11" id="KW-1185">Reference proteome</keyword>
<evidence type="ECO:0000256" key="4">
    <source>
        <dbReference type="ARBA" id="ARBA00022603"/>
    </source>
</evidence>
<reference evidence="10 11" key="1">
    <citation type="submission" date="2019-07" db="EMBL/GenBank/DDBJ databases">
        <title>Whole genome shotgun sequence of Alkalibacterium kapii NBRC 103247.</title>
        <authorList>
            <person name="Hosoyama A."/>
            <person name="Uohara A."/>
            <person name="Ohji S."/>
            <person name="Ichikawa N."/>
        </authorList>
    </citation>
    <scope>NUCLEOTIDE SEQUENCE [LARGE SCALE GENOMIC DNA]</scope>
    <source>
        <strain evidence="10 11">NBRC 103247</strain>
    </source>
</reference>
<gene>
    <name evidence="10" type="primary">ogt</name>
    <name evidence="10" type="ORF">AKA01nite_07790</name>
</gene>
<dbReference type="InterPro" id="IPR036217">
    <property type="entry name" value="MethylDNA_cys_MeTrfase_DNAb"/>
</dbReference>
<dbReference type="GO" id="GO:0003908">
    <property type="term" value="F:methylated-DNA-[protein]-cysteine S-methyltransferase activity"/>
    <property type="evidence" value="ECO:0007669"/>
    <property type="project" value="UniProtKB-EC"/>
</dbReference>
<evidence type="ECO:0000313" key="11">
    <source>
        <dbReference type="Proteomes" id="UP000321662"/>
    </source>
</evidence>
<evidence type="ECO:0000256" key="3">
    <source>
        <dbReference type="ARBA" id="ARBA00011918"/>
    </source>
</evidence>
<comment type="catalytic activity">
    <reaction evidence="1">
        <text>a 4-O-methyl-thymidine in DNA + L-cysteinyl-[protein] = a thymidine in DNA + S-methyl-L-cysteinyl-[protein]</text>
        <dbReference type="Rhea" id="RHEA:53428"/>
        <dbReference type="Rhea" id="RHEA-COMP:10131"/>
        <dbReference type="Rhea" id="RHEA-COMP:10132"/>
        <dbReference type="Rhea" id="RHEA-COMP:13555"/>
        <dbReference type="Rhea" id="RHEA-COMP:13556"/>
        <dbReference type="ChEBI" id="CHEBI:29950"/>
        <dbReference type="ChEBI" id="CHEBI:82612"/>
        <dbReference type="ChEBI" id="CHEBI:137386"/>
        <dbReference type="ChEBI" id="CHEBI:137387"/>
        <dbReference type="EC" id="2.1.1.63"/>
    </reaction>
</comment>
<dbReference type="InterPro" id="IPR036631">
    <property type="entry name" value="MGMT_N_sf"/>
</dbReference>
<sequence length="174" mass="19799">MSQILYYTLVKQDHWSFYIVCTNNALCFVGSSPASLEEMTDWVSFYFKEAELIKDDQVLEPFRKEFISYLNKERQTFTFDTLFLNGTDFQKKVWNSLKTIPYGERTTYGELAVSIGYSDKAARAVGSALSANPLLIVYPCHRVVPKSSASKGFRGGLLMKEHLLALESTDDSLF</sequence>
<dbReference type="PANTHER" id="PTHR10815">
    <property type="entry name" value="METHYLATED-DNA--PROTEIN-CYSTEINE METHYLTRANSFERASE"/>
    <property type="match status" value="1"/>
</dbReference>
<dbReference type="Proteomes" id="UP000321662">
    <property type="component" value="Unassembled WGS sequence"/>
</dbReference>
<protein>
    <recommendedName>
        <fullName evidence="3">methylated-DNA--[protein]-cysteine S-methyltransferase</fullName>
        <ecNumber evidence="3">2.1.1.63</ecNumber>
    </recommendedName>
</protein>
<evidence type="ECO:0000256" key="6">
    <source>
        <dbReference type="ARBA" id="ARBA00022763"/>
    </source>
</evidence>
<evidence type="ECO:0000256" key="1">
    <source>
        <dbReference type="ARBA" id="ARBA00001286"/>
    </source>
</evidence>
<keyword evidence="7" id="KW-0234">DNA repair</keyword>
<dbReference type="Pfam" id="PF01035">
    <property type="entry name" value="DNA_binding_1"/>
    <property type="match status" value="1"/>
</dbReference>
<dbReference type="EC" id="2.1.1.63" evidence="3"/>
<dbReference type="InterPro" id="IPR036388">
    <property type="entry name" value="WH-like_DNA-bd_sf"/>
</dbReference>
<name>A0A511AZZ7_9LACT</name>
<keyword evidence="5 10" id="KW-0808">Transferase</keyword>
<dbReference type="SUPFAM" id="SSF46767">
    <property type="entry name" value="Methylated DNA-protein cysteine methyltransferase, C-terminal domain"/>
    <property type="match status" value="1"/>
</dbReference>
<evidence type="ECO:0000313" key="10">
    <source>
        <dbReference type="EMBL" id="GEK91157.1"/>
    </source>
</evidence>
<evidence type="ECO:0000256" key="7">
    <source>
        <dbReference type="ARBA" id="ARBA00023204"/>
    </source>
</evidence>
<dbReference type="InterPro" id="IPR014048">
    <property type="entry name" value="MethylDNA_cys_MeTrfase_DNA-bd"/>
</dbReference>
<dbReference type="AlphaFoldDB" id="A0A511AZZ7"/>
<feature type="domain" description="Methylated-DNA-[protein]-cysteine S-methyltransferase DNA binding" evidence="9">
    <location>
        <begin position="88"/>
        <end position="168"/>
    </location>
</feature>
<dbReference type="Gene3D" id="1.10.10.10">
    <property type="entry name" value="Winged helix-like DNA-binding domain superfamily/Winged helix DNA-binding domain"/>
    <property type="match status" value="1"/>
</dbReference>
<dbReference type="GO" id="GO:0006281">
    <property type="term" value="P:DNA repair"/>
    <property type="evidence" value="ECO:0007669"/>
    <property type="project" value="UniProtKB-KW"/>
</dbReference>